<dbReference type="Proteomes" id="UP001064027">
    <property type="component" value="Chromosome"/>
</dbReference>
<dbReference type="EMBL" id="CP104558">
    <property type="protein sequence ID" value="UXH46447.1"/>
    <property type="molecule type" value="Genomic_DNA"/>
</dbReference>
<sequence>MHTEIQIQYSETERALSKLRQTIDAWNTTYPKQIGGANELEVINKLNELNEQCQKMLESYQELLMENQAATQLSVEGMEETDRTLSSTMTLSR</sequence>
<reference evidence="1" key="1">
    <citation type="submission" date="2022-09" db="EMBL/GenBank/DDBJ databases">
        <title>Complete genome sequence of Rossellomorea vietnamensis strain RL-WG62, a newly isolated PGPR with the potential for plant salinity stress alleviation.</title>
        <authorList>
            <person name="Ren L."/>
            <person name="Wang G."/>
            <person name="Hu H."/>
        </authorList>
    </citation>
    <scope>NUCLEOTIDE SEQUENCE</scope>
    <source>
        <strain evidence="1">RL-WG62</strain>
    </source>
</reference>
<evidence type="ECO:0000313" key="2">
    <source>
        <dbReference type="Proteomes" id="UP001064027"/>
    </source>
</evidence>
<proteinExistence type="predicted"/>
<evidence type="ECO:0000313" key="1">
    <source>
        <dbReference type="EMBL" id="UXH46447.1"/>
    </source>
</evidence>
<gene>
    <name evidence="1" type="ORF">N5C46_10510</name>
</gene>
<name>A0ACD4CD70_9BACI</name>
<keyword evidence="2" id="KW-1185">Reference proteome</keyword>
<organism evidence="1 2">
    <name type="scientific">Rossellomorea vietnamensis</name>
    <dbReference type="NCBI Taxonomy" id="218284"/>
    <lineage>
        <taxon>Bacteria</taxon>
        <taxon>Bacillati</taxon>
        <taxon>Bacillota</taxon>
        <taxon>Bacilli</taxon>
        <taxon>Bacillales</taxon>
        <taxon>Bacillaceae</taxon>
        <taxon>Rossellomorea</taxon>
    </lineage>
</organism>
<accession>A0ACD4CD70</accession>
<protein>
    <submittedName>
        <fullName evidence="1">YwqI/YxiC family protein</fullName>
    </submittedName>
</protein>